<feature type="compositionally biased region" description="Gly residues" evidence="1">
    <location>
        <begin position="225"/>
        <end position="235"/>
    </location>
</feature>
<evidence type="ECO:0000256" key="2">
    <source>
        <dbReference type="SAM" id="Phobius"/>
    </source>
</evidence>
<evidence type="ECO:0000313" key="4">
    <source>
        <dbReference type="Proteomes" id="UP000326041"/>
    </source>
</evidence>
<feature type="compositionally biased region" description="Low complexity" evidence="1">
    <location>
        <begin position="236"/>
        <end position="248"/>
    </location>
</feature>
<dbReference type="Proteomes" id="UP000326041">
    <property type="component" value="Chromosome"/>
</dbReference>
<name>A0ABX6B116_9ACTN</name>
<reference evidence="3 4" key="1">
    <citation type="submission" date="2017-09" db="EMBL/GenBank/DDBJ databases">
        <authorList>
            <person name="Lee N."/>
            <person name="Cho B.-K."/>
        </authorList>
    </citation>
    <scope>NUCLEOTIDE SEQUENCE [LARGE SCALE GENOMIC DNA]</scope>
    <source>
        <strain evidence="3 4">ATCC 13879</strain>
    </source>
</reference>
<evidence type="ECO:0000256" key="1">
    <source>
        <dbReference type="SAM" id="MobiDB-lite"/>
    </source>
</evidence>
<organism evidence="3 4">
    <name type="scientific">Streptomyces prasinus</name>
    <dbReference type="NCBI Taxonomy" id="67345"/>
    <lineage>
        <taxon>Bacteria</taxon>
        <taxon>Bacillati</taxon>
        <taxon>Actinomycetota</taxon>
        <taxon>Actinomycetes</taxon>
        <taxon>Kitasatosporales</taxon>
        <taxon>Streptomycetaceae</taxon>
        <taxon>Streptomyces</taxon>
    </lineage>
</organism>
<keyword evidence="4" id="KW-1185">Reference proteome</keyword>
<feature type="transmembrane region" description="Helical" evidence="2">
    <location>
        <begin position="46"/>
        <end position="69"/>
    </location>
</feature>
<feature type="compositionally biased region" description="Low complexity" evidence="1">
    <location>
        <begin position="158"/>
        <end position="167"/>
    </location>
</feature>
<keyword evidence="2" id="KW-0812">Transmembrane</keyword>
<feature type="transmembrane region" description="Helical" evidence="2">
    <location>
        <begin position="127"/>
        <end position="147"/>
    </location>
</feature>
<feature type="compositionally biased region" description="Gly residues" evidence="1">
    <location>
        <begin position="168"/>
        <end position="180"/>
    </location>
</feature>
<dbReference type="GeneID" id="95538055"/>
<sequence>MRERPVVAGEHGDVEEGKRARIDLSVPQVAGSGVAAVLGAQLASSFGVYGTIIGAGVMSIVATCGGTVFQHFFKRTGEQLRVVAAAPGRASSAPAGRRPARAPGEFTEGTVYRGRARGVRQAWKRTAVAAALVFGVTMAGITVYEIASGQSLSGAPDTTVGNAVTGGNTSGSGDPSGSGGPDEQDPGTSGDSGTPDDSGASEDSGGSGEDGPTPVPSATPEGEGAATGSGGGTPDGGDAPTGAPDGTGNQDPDDTASPEPDASATSPGPSADSRSGTGVPDQGGPAAP</sequence>
<feature type="region of interest" description="Disordered" evidence="1">
    <location>
        <begin position="151"/>
        <end position="288"/>
    </location>
</feature>
<protein>
    <submittedName>
        <fullName evidence="3">Uncharacterized protein</fullName>
    </submittedName>
</protein>
<gene>
    <name evidence="3" type="ORF">CP972_26525</name>
</gene>
<feature type="compositionally biased region" description="Polar residues" evidence="1">
    <location>
        <begin position="263"/>
        <end position="276"/>
    </location>
</feature>
<proteinExistence type="predicted"/>
<dbReference type="EMBL" id="CP023697">
    <property type="protein sequence ID" value="QEV08718.1"/>
    <property type="molecule type" value="Genomic_DNA"/>
</dbReference>
<keyword evidence="2" id="KW-0472">Membrane</keyword>
<keyword evidence="2" id="KW-1133">Transmembrane helix</keyword>
<accession>A0ABX6B116</accession>
<evidence type="ECO:0000313" key="3">
    <source>
        <dbReference type="EMBL" id="QEV08718.1"/>
    </source>
</evidence>
<dbReference type="RefSeq" id="WP_055607763.1">
    <property type="nucleotide sequence ID" value="NZ_CP023697.1"/>
</dbReference>